<evidence type="ECO:0000313" key="1">
    <source>
        <dbReference type="EMBL" id="KAJ3518578.1"/>
    </source>
</evidence>
<dbReference type="EMBL" id="JANHOG010002944">
    <property type="protein sequence ID" value="KAJ3518578.1"/>
    <property type="molecule type" value="Genomic_DNA"/>
</dbReference>
<organism evidence="1 2">
    <name type="scientific">Phlebia brevispora</name>
    <dbReference type="NCBI Taxonomy" id="194682"/>
    <lineage>
        <taxon>Eukaryota</taxon>
        <taxon>Fungi</taxon>
        <taxon>Dikarya</taxon>
        <taxon>Basidiomycota</taxon>
        <taxon>Agaricomycotina</taxon>
        <taxon>Agaricomycetes</taxon>
        <taxon>Polyporales</taxon>
        <taxon>Meruliaceae</taxon>
        <taxon>Phlebia</taxon>
    </lineage>
</organism>
<protein>
    <submittedName>
        <fullName evidence="1">Uncharacterized protein</fullName>
    </submittedName>
</protein>
<sequence length="198" mass="22095">MHSSAANLSDWSKEHLIAYIRKLEASNQKLLKSRNPPHVQPPHQRPRIQNQKPFDFAKHPRRKIALKFLYDGSHYSGLAAQNDVTPLPTVEEVLWGALTFTRLVDAKGGFEGAGWEKCGRTDAGVSSAGQVVSFWIRSALNSEAEEPLHPTQTLKQMWKSLAVSQATLVHWAIGTNLHPTQISGRLPHLTSKIPTNRN</sequence>
<evidence type="ECO:0000313" key="2">
    <source>
        <dbReference type="Proteomes" id="UP001148662"/>
    </source>
</evidence>
<comment type="caution">
    <text evidence="1">The sequence shown here is derived from an EMBL/GenBank/DDBJ whole genome shotgun (WGS) entry which is preliminary data.</text>
</comment>
<name>A0ACC1RHD6_9APHY</name>
<proteinExistence type="predicted"/>
<accession>A0ACC1RHD6</accession>
<dbReference type="Proteomes" id="UP001148662">
    <property type="component" value="Unassembled WGS sequence"/>
</dbReference>
<keyword evidence="2" id="KW-1185">Reference proteome</keyword>
<gene>
    <name evidence="1" type="ORF">NM688_g9418</name>
</gene>
<reference evidence="1" key="1">
    <citation type="submission" date="2022-07" db="EMBL/GenBank/DDBJ databases">
        <title>Genome Sequence of Phlebia brevispora.</title>
        <authorList>
            <person name="Buettner E."/>
        </authorList>
    </citation>
    <scope>NUCLEOTIDE SEQUENCE</scope>
    <source>
        <strain evidence="1">MPL23</strain>
    </source>
</reference>